<sequence length="114" mass="12731">MTNLALIGLQNENERGFWVMATGQGLQKLKYLKITTCREVSDLGLQAICKSCPNLCQICLGRCLLISDNGLISFAKASMSLLLMEEVEIVVEEEEEEEEEAAAAAWMWLWFVVG</sequence>
<organism evidence="1 2">
    <name type="scientific">Abeliophyllum distichum</name>
    <dbReference type="NCBI Taxonomy" id="126358"/>
    <lineage>
        <taxon>Eukaryota</taxon>
        <taxon>Viridiplantae</taxon>
        <taxon>Streptophyta</taxon>
        <taxon>Embryophyta</taxon>
        <taxon>Tracheophyta</taxon>
        <taxon>Spermatophyta</taxon>
        <taxon>Magnoliopsida</taxon>
        <taxon>eudicotyledons</taxon>
        <taxon>Gunneridae</taxon>
        <taxon>Pentapetalae</taxon>
        <taxon>asterids</taxon>
        <taxon>lamiids</taxon>
        <taxon>Lamiales</taxon>
        <taxon>Oleaceae</taxon>
        <taxon>Forsythieae</taxon>
        <taxon>Abeliophyllum</taxon>
    </lineage>
</organism>
<comment type="caution">
    <text evidence="1">The sequence shown here is derived from an EMBL/GenBank/DDBJ whole genome shotgun (WGS) entry which is preliminary data.</text>
</comment>
<evidence type="ECO:0000313" key="2">
    <source>
        <dbReference type="Proteomes" id="UP001604336"/>
    </source>
</evidence>
<keyword evidence="2" id="KW-1185">Reference proteome</keyword>
<gene>
    <name evidence="1" type="ORF">Adt_39132</name>
</gene>
<dbReference type="InterPro" id="IPR006553">
    <property type="entry name" value="Leu-rich_rpt_Cys-con_subtyp"/>
</dbReference>
<dbReference type="SUPFAM" id="SSF52047">
    <property type="entry name" value="RNI-like"/>
    <property type="match status" value="1"/>
</dbReference>
<dbReference type="InterPro" id="IPR032675">
    <property type="entry name" value="LRR_dom_sf"/>
</dbReference>
<dbReference type="Gene3D" id="3.80.10.10">
    <property type="entry name" value="Ribonuclease Inhibitor"/>
    <property type="match status" value="1"/>
</dbReference>
<accession>A0ABD1Q8F1</accession>
<protein>
    <submittedName>
        <fullName evidence="1">EIN3-binding F-box protein 1</fullName>
    </submittedName>
</protein>
<reference evidence="2" key="1">
    <citation type="submission" date="2024-07" db="EMBL/GenBank/DDBJ databases">
        <title>Two chromosome-level genome assemblies of Korean endemic species Abeliophyllum distichum and Forsythia ovata (Oleaceae).</title>
        <authorList>
            <person name="Jang H."/>
        </authorList>
    </citation>
    <scope>NUCLEOTIDE SEQUENCE [LARGE SCALE GENOMIC DNA]</scope>
</reference>
<name>A0ABD1Q8F1_9LAMI</name>
<proteinExistence type="predicted"/>
<dbReference type="SMART" id="SM00367">
    <property type="entry name" value="LRR_CC"/>
    <property type="match status" value="2"/>
</dbReference>
<dbReference type="EMBL" id="JBFOLK010000012">
    <property type="protein sequence ID" value="KAL2470996.1"/>
    <property type="molecule type" value="Genomic_DNA"/>
</dbReference>
<dbReference type="AlphaFoldDB" id="A0ABD1Q8F1"/>
<evidence type="ECO:0000313" key="1">
    <source>
        <dbReference type="EMBL" id="KAL2470996.1"/>
    </source>
</evidence>
<dbReference type="Proteomes" id="UP001604336">
    <property type="component" value="Unassembled WGS sequence"/>
</dbReference>